<keyword evidence="3" id="KW-0732">Signal</keyword>
<keyword evidence="2" id="KW-1015">Disulfide bond</keyword>
<proteinExistence type="inferred from homology"/>
<evidence type="ECO:0000256" key="1">
    <source>
        <dbReference type="ARBA" id="ARBA00009831"/>
    </source>
</evidence>
<dbReference type="GeneID" id="101863118"/>
<evidence type="ECO:0000256" key="3">
    <source>
        <dbReference type="SAM" id="SignalP"/>
    </source>
</evidence>
<dbReference type="RefSeq" id="XP_005103722.1">
    <property type="nucleotide sequence ID" value="XM_005103665.1"/>
</dbReference>
<dbReference type="Pfam" id="PF01117">
    <property type="entry name" value="Aerolysin"/>
    <property type="match status" value="1"/>
</dbReference>
<comment type="similarity">
    <text evidence="1">Belongs to the aerolysin family.</text>
</comment>
<reference evidence="6" key="1">
    <citation type="submission" date="2025-08" db="UniProtKB">
        <authorList>
            <consortium name="RefSeq"/>
        </authorList>
    </citation>
    <scope>IDENTIFICATION</scope>
</reference>
<gene>
    <name evidence="6" type="primary">LOC101863118</name>
</gene>
<evidence type="ECO:0000313" key="5">
    <source>
        <dbReference type="Proteomes" id="UP000694888"/>
    </source>
</evidence>
<name>A0ABM0JXA4_APLCA</name>
<keyword evidence="5" id="KW-1185">Reference proteome</keyword>
<evidence type="ECO:0000259" key="4">
    <source>
        <dbReference type="Pfam" id="PF01117"/>
    </source>
</evidence>
<evidence type="ECO:0000313" key="6">
    <source>
        <dbReference type="RefSeq" id="XP_005103722.1"/>
    </source>
</evidence>
<protein>
    <submittedName>
        <fullName evidence="6">Uncharacterized protein LOC101863118</fullName>
    </submittedName>
</protein>
<dbReference type="Proteomes" id="UP000694888">
    <property type="component" value="Unplaced"/>
</dbReference>
<feature type="signal peptide" evidence="3">
    <location>
        <begin position="1"/>
        <end position="23"/>
    </location>
</feature>
<accession>A0ABM0JXA4</accession>
<feature type="chain" id="PRO_5045978347" evidence="3">
    <location>
        <begin position="24"/>
        <end position="492"/>
    </location>
</feature>
<feature type="domain" description="Aerolysin-like C-terminal" evidence="4">
    <location>
        <begin position="183"/>
        <end position="483"/>
    </location>
</feature>
<sequence>MTEYRVLSVAVLCLWFLSMVCLACNRNSDRKYETRFCKSRKEVIKGFPTLISEHSLKNPSCVTAFSSRLNTHTLVDNWWTLLDSKQTWVFCPAGYFLQGFKFTKNENGIHALEEGRCTKEVSAPSSYERCYRQDTTTSTMCDKDYFLAGLQRDSCRGWSCVRMLKCCSMPSSREFIIDSLEVAKDKIMLQSLKGLAEIASFLGYDGAKGCFGQEVGDNFVKNGTAWEAKKCEHRDNPQLKISYKDWKFTVLSHSYSKPKTVDLPPEEIDRGDFINDSPLPIMETVRNTFNISRTVKHTLKSPWKGPDGIGVEVSYYPVFNTGDLGKEFVFDITSDQGKAKTIKITSTRRQSERHRELGPYTESRWTADLYRKQTTQNYQATILIHCSVQLEGRLKTEIAQLTEYTDDLKRYTEKSGNDAVYQFGDEGKPFFVALSDEQELWDKSTLDSQVMDILVERLVDRKRYEFVLEGKFEDTHGDFIDIGFAENNMTMT</sequence>
<organism evidence="5 6">
    <name type="scientific">Aplysia californica</name>
    <name type="common">California sea hare</name>
    <dbReference type="NCBI Taxonomy" id="6500"/>
    <lineage>
        <taxon>Eukaryota</taxon>
        <taxon>Metazoa</taxon>
        <taxon>Spiralia</taxon>
        <taxon>Lophotrochozoa</taxon>
        <taxon>Mollusca</taxon>
        <taxon>Gastropoda</taxon>
        <taxon>Heterobranchia</taxon>
        <taxon>Euthyneura</taxon>
        <taxon>Tectipleura</taxon>
        <taxon>Aplysiida</taxon>
        <taxon>Aplysioidea</taxon>
        <taxon>Aplysiidae</taxon>
        <taxon>Aplysia</taxon>
    </lineage>
</organism>
<dbReference type="InterPro" id="IPR055267">
    <property type="entry name" value="Aerolysin-like_C"/>
</dbReference>
<evidence type="ECO:0000256" key="2">
    <source>
        <dbReference type="ARBA" id="ARBA00023157"/>
    </source>
</evidence>
<dbReference type="Gene3D" id="3.30.412.10">
    <property type="entry name" value="Proaerolysin, chain A, domain 2"/>
    <property type="match status" value="1"/>
</dbReference>